<dbReference type="RefSeq" id="WP_285185406.1">
    <property type="nucleotide sequence ID" value="NZ_CP126981.1"/>
</dbReference>
<dbReference type="Proteomes" id="UP001236585">
    <property type="component" value="Chromosome"/>
</dbReference>
<dbReference type="EMBL" id="CP126981">
    <property type="protein sequence ID" value="WIM86189.1"/>
    <property type="molecule type" value="Genomic_DNA"/>
</dbReference>
<protein>
    <submittedName>
        <fullName evidence="1">Uncharacterized protein</fullName>
    </submittedName>
</protein>
<sequence length="41" mass="4668">MTTKNGEQQEIWQDFGDAVNMTTAEIRHWPDDDKSTSAGQK</sequence>
<accession>A0ABY8VTS6</accession>
<reference evidence="1 2" key="1">
    <citation type="journal article" date="2023" name="Microbiol. Resour. Announc.">
        <title>Complete Genome Sequence of Mycobacterium wuenschmanii, a novel Nontuberculous Mycobacterium Isolated from a captive population of Amazon Milk Frogs.</title>
        <authorList>
            <person name="Hicks J."/>
            <person name="Zeineldin M."/>
            <person name="Ward H."/>
            <person name="Wuenschmann A."/>
            <person name="Camp P."/>
            <person name="Farrell D."/>
            <person name="Lehman K."/>
            <person name="Thacker T."/>
            <person name="Cuthbert E."/>
        </authorList>
    </citation>
    <scope>NUCLEOTIDE SEQUENCE [LARGE SCALE GENOMIC DNA]</scope>
    <source>
        <strain evidence="1 2">Wuenschmanii</strain>
    </source>
</reference>
<evidence type="ECO:0000313" key="1">
    <source>
        <dbReference type="EMBL" id="WIM86189.1"/>
    </source>
</evidence>
<gene>
    <name evidence="1" type="ORF">PT015_14855</name>
</gene>
<evidence type="ECO:0000313" key="2">
    <source>
        <dbReference type="Proteomes" id="UP001236585"/>
    </source>
</evidence>
<organism evidence="1 2">
    <name type="scientific">Candidatus Mycobacterium wuenschmannii</name>
    <dbReference type="NCBI Taxonomy" id="3027808"/>
    <lineage>
        <taxon>Bacteria</taxon>
        <taxon>Bacillati</taxon>
        <taxon>Actinomycetota</taxon>
        <taxon>Actinomycetes</taxon>
        <taxon>Mycobacteriales</taxon>
        <taxon>Mycobacteriaceae</taxon>
        <taxon>Mycobacterium</taxon>
    </lineage>
</organism>
<proteinExistence type="predicted"/>
<name>A0ABY8VTS6_9MYCO</name>
<keyword evidence="2" id="KW-1185">Reference proteome</keyword>